<accession>A0A328C2L3</accession>
<dbReference type="EMBL" id="QHKO01000007">
    <property type="protein sequence ID" value="RAL20947.1"/>
    <property type="molecule type" value="Genomic_DNA"/>
</dbReference>
<keyword evidence="1" id="KW-0812">Transmembrane</keyword>
<name>A0A328C2L3_9DELT</name>
<keyword evidence="1" id="KW-1133">Transmembrane helix</keyword>
<evidence type="ECO:0000313" key="2">
    <source>
        <dbReference type="EMBL" id="RAL20947.1"/>
    </source>
</evidence>
<protein>
    <submittedName>
        <fullName evidence="2">Uncharacterized protein</fullName>
    </submittedName>
</protein>
<sequence>MEVQWRDHTLKVTGDWTLRWLYLAPQYELWLDDQKLDSRGGPRLKPLLEAIYEDEEGELHHIEAELVSVIGYRPYCEIKVEGEVIAADKVRVENFINPFLMLVIMASTVVMLYLGPEVIRDLLGI</sequence>
<proteinExistence type="predicted"/>
<reference evidence="2 3" key="1">
    <citation type="submission" date="2018-05" db="EMBL/GenBank/DDBJ databases">
        <title>Lujinxingia marina gen. nov. sp. nov., a new facultative anaerobic member of the class Deltaproteobacteria, and proposal of Lujinxingaceae fam. nov.</title>
        <authorList>
            <person name="Li C.-M."/>
        </authorList>
    </citation>
    <scope>NUCLEOTIDE SEQUENCE [LARGE SCALE GENOMIC DNA]</scope>
    <source>
        <strain evidence="2 3">B210</strain>
    </source>
</reference>
<feature type="transmembrane region" description="Helical" evidence="1">
    <location>
        <begin position="95"/>
        <end position="114"/>
    </location>
</feature>
<dbReference type="Proteomes" id="UP000249169">
    <property type="component" value="Unassembled WGS sequence"/>
</dbReference>
<dbReference type="OrthoDB" id="5510225at2"/>
<organism evidence="2 3">
    <name type="scientific">Lujinxingia litoralis</name>
    <dbReference type="NCBI Taxonomy" id="2211119"/>
    <lineage>
        <taxon>Bacteria</taxon>
        <taxon>Deltaproteobacteria</taxon>
        <taxon>Bradymonadales</taxon>
        <taxon>Lujinxingiaceae</taxon>
        <taxon>Lujinxingia</taxon>
    </lineage>
</organism>
<comment type="caution">
    <text evidence="2">The sequence shown here is derived from an EMBL/GenBank/DDBJ whole genome shotgun (WGS) entry which is preliminary data.</text>
</comment>
<dbReference type="AlphaFoldDB" id="A0A328C2L3"/>
<evidence type="ECO:0000256" key="1">
    <source>
        <dbReference type="SAM" id="Phobius"/>
    </source>
</evidence>
<evidence type="ECO:0000313" key="3">
    <source>
        <dbReference type="Proteomes" id="UP000249169"/>
    </source>
</evidence>
<keyword evidence="1" id="KW-0472">Membrane</keyword>
<gene>
    <name evidence="2" type="ORF">DL240_14840</name>
</gene>
<keyword evidence="3" id="KW-1185">Reference proteome</keyword>
<dbReference type="RefSeq" id="WP_111730678.1">
    <property type="nucleotide sequence ID" value="NZ_QHKO01000007.1"/>
</dbReference>